<dbReference type="OrthoDB" id="26872at2"/>
<evidence type="ECO:0000313" key="4">
    <source>
        <dbReference type="Proteomes" id="UP000198415"/>
    </source>
</evidence>
<organism evidence="3 4">
    <name type="scientific">Actinoplanes regularis</name>
    <dbReference type="NCBI Taxonomy" id="52697"/>
    <lineage>
        <taxon>Bacteria</taxon>
        <taxon>Bacillati</taxon>
        <taxon>Actinomycetota</taxon>
        <taxon>Actinomycetes</taxon>
        <taxon>Micromonosporales</taxon>
        <taxon>Micromonosporaceae</taxon>
        <taxon>Actinoplanes</taxon>
    </lineage>
</organism>
<dbReference type="EMBL" id="FZNR01000009">
    <property type="protein sequence ID" value="SNS07062.1"/>
    <property type="molecule type" value="Genomic_DNA"/>
</dbReference>
<feature type="chain" id="PRO_5038949173" evidence="1">
    <location>
        <begin position="24"/>
        <end position="219"/>
    </location>
</feature>
<feature type="signal peptide" evidence="1">
    <location>
        <begin position="1"/>
        <end position="23"/>
    </location>
</feature>
<dbReference type="AlphaFoldDB" id="A0A239BHF3"/>
<evidence type="ECO:0000313" key="3">
    <source>
        <dbReference type="EMBL" id="SNS07062.1"/>
    </source>
</evidence>
<dbReference type="InterPro" id="IPR005183">
    <property type="entry name" value="DUF305_CopM-like"/>
</dbReference>
<feature type="domain" description="DUF305" evidence="2">
    <location>
        <begin position="74"/>
        <end position="215"/>
    </location>
</feature>
<dbReference type="Pfam" id="PF03713">
    <property type="entry name" value="DUF305"/>
    <property type="match status" value="1"/>
</dbReference>
<accession>A0A239BHF3</accession>
<reference evidence="3 4" key="1">
    <citation type="submission" date="2017-06" db="EMBL/GenBank/DDBJ databases">
        <authorList>
            <person name="Kim H.J."/>
            <person name="Triplett B.A."/>
        </authorList>
    </citation>
    <scope>NUCLEOTIDE SEQUENCE [LARGE SCALE GENOMIC DNA]</scope>
    <source>
        <strain evidence="3 4">DSM 43151</strain>
    </source>
</reference>
<name>A0A239BHF3_9ACTN</name>
<dbReference type="Proteomes" id="UP000198415">
    <property type="component" value="Unassembled WGS sequence"/>
</dbReference>
<dbReference type="InterPro" id="IPR012347">
    <property type="entry name" value="Ferritin-like"/>
</dbReference>
<protein>
    <submittedName>
        <fullName evidence="3">Uncharacterized conserved protein, DUF305 family</fullName>
    </submittedName>
</protein>
<keyword evidence="4" id="KW-1185">Reference proteome</keyword>
<evidence type="ECO:0000256" key="1">
    <source>
        <dbReference type="SAM" id="SignalP"/>
    </source>
</evidence>
<proteinExistence type="predicted"/>
<dbReference type="PANTHER" id="PTHR36933:SF1">
    <property type="entry name" value="SLL0788 PROTEIN"/>
    <property type="match status" value="1"/>
</dbReference>
<sequence>MNRHHWTVLATAGVALLSAGAIAFVAWAPGDTPDSTPTTPPVRVVLPGRPGESAAVSDSDQVRAPDGSAYNSIDVAFAQMMIAHHAQAIEMAGLATGRAGAAEVRNLAGRISAAQQPEIDVLRSWLRDRGKPESDPGHDHAGMPGMQTASAIGELTAARGADFDRRFVTMMIAHHRGAQQMAGDLLRGGTDQRLSEIANEMAVEQGSEIRRLDDLSLNG</sequence>
<dbReference type="PANTHER" id="PTHR36933">
    <property type="entry name" value="SLL0788 PROTEIN"/>
    <property type="match status" value="1"/>
</dbReference>
<dbReference type="Gene3D" id="1.20.1260.10">
    <property type="match status" value="1"/>
</dbReference>
<evidence type="ECO:0000259" key="2">
    <source>
        <dbReference type="Pfam" id="PF03713"/>
    </source>
</evidence>
<gene>
    <name evidence="3" type="ORF">SAMN06264365_109203</name>
</gene>
<keyword evidence="1" id="KW-0732">Signal</keyword>
<dbReference type="RefSeq" id="WP_089295441.1">
    <property type="nucleotide sequence ID" value="NZ_BOMU01000060.1"/>
</dbReference>